<keyword evidence="7" id="KW-1185">Reference proteome</keyword>
<reference evidence="6 7" key="1">
    <citation type="submission" date="2015-10" db="EMBL/GenBank/DDBJ databases">
        <title>Full genome of DAOMC 229536 Phialocephala scopiformis, a fungal endophyte of spruce producing the potent anti-insectan compound rugulosin.</title>
        <authorList>
            <consortium name="DOE Joint Genome Institute"/>
            <person name="Walker A.K."/>
            <person name="Frasz S.L."/>
            <person name="Seifert K.A."/>
            <person name="Miller J.D."/>
            <person name="Mondo S.J."/>
            <person name="Labutti K."/>
            <person name="Lipzen A."/>
            <person name="Dockter R."/>
            <person name="Kennedy M."/>
            <person name="Grigoriev I.V."/>
            <person name="Spatafora J.W."/>
        </authorList>
    </citation>
    <scope>NUCLEOTIDE SEQUENCE [LARGE SCALE GENOMIC DNA]</scope>
    <source>
        <strain evidence="6 7">CBS 120377</strain>
    </source>
</reference>
<proteinExistence type="inferred from homology"/>
<comment type="similarity">
    <text evidence="1">Belongs to the peptidase C48 family.</text>
</comment>
<keyword evidence="2" id="KW-0645">Protease</keyword>
<dbReference type="GeneID" id="28823089"/>
<evidence type="ECO:0000256" key="3">
    <source>
        <dbReference type="ARBA" id="ARBA00022801"/>
    </source>
</evidence>
<dbReference type="RefSeq" id="XP_018066913.1">
    <property type="nucleotide sequence ID" value="XM_018213363.1"/>
</dbReference>
<evidence type="ECO:0000256" key="2">
    <source>
        <dbReference type="ARBA" id="ARBA00022670"/>
    </source>
</evidence>
<dbReference type="AlphaFoldDB" id="A0A194WX50"/>
<dbReference type="Gene3D" id="3.40.395.10">
    <property type="entry name" value="Adenoviral Proteinase, Chain A"/>
    <property type="match status" value="1"/>
</dbReference>
<gene>
    <name evidence="6" type="ORF">LY89DRAFT_673516</name>
</gene>
<evidence type="ECO:0000259" key="5">
    <source>
        <dbReference type="PROSITE" id="PS50600"/>
    </source>
</evidence>
<name>A0A194WX50_MOLSC</name>
<keyword evidence="3" id="KW-0378">Hydrolase</keyword>
<dbReference type="GO" id="GO:0019783">
    <property type="term" value="F:ubiquitin-like protein peptidase activity"/>
    <property type="evidence" value="ECO:0007669"/>
    <property type="project" value="UniProtKB-ARBA"/>
</dbReference>
<dbReference type="KEGG" id="psco:LY89DRAFT_673516"/>
<feature type="domain" description="Ubiquitin-like protease family profile" evidence="5">
    <location>
        <begin position="7"/>
        <end position="170"/>
    </location>
</feature>
<feature type="region of interest" description="Disordered" evidence="4">
    <location>
        <begin position="246"/>
        <end position="268"/>
    </location>
</feature>
<dbReference type="EMBL" id="KQ947424">
    <property type="protein sequence ID" value="KUJ12558.1"/>
    <property type="molecule type" value="Genomic_DNA"/>
</dbReference>
<evidence type="ECO:0000313" key="6">
    <source>
        <dbReference type="EMBL" id="KUJ12558.1"/>
    </source>
</evidence>
<evidence type="ECO:0000256" key="1">
    <source>
        <dbReference type="ARBA" id="ARBA00005234"/>
    </source>
</evidence>
<feature type="compositionally biased region" description="Basic and acidic residues" evidence="4">
    <location>
        <begin position="249"/>
        <end position="268"/>
    </location>
</feature>
<dbReference type="InParanoid" id="A0A194WX50"/>
<evidence type="ECO:0000256" key="4">
    <source>
        <dbReference type="SAM" id="MobiDB-lite"/>
    </source>
</evidence>
<dbReference type="InterPro" id="IPR038765">
    <property type="entry name" value="Papain-like_cys_pep_sf"/>
</dbReference>
<feature type="region of interest" description="Disordered" evidence="4">
    <location>
        <begin position="207"/>
        <end position="231"/>
    </location>
</feature>
<dbReference type="GO" id="GO:0006508">
    <property type="term" value="P:proteolysis"/>
    <property type="evidence" value="ECO:0007669"/>
    <property type="project" value="UniProtKB-KW"/>
</dbReference>
<evidence type="ECO:0000313" key="7">
    <source>
        <dbReference type="Proteomes" id="UP000070700"/>
    </source>
</evidence>
<protein>
    <recommendedName>
        <fullName evidence="5">Ubiquitin-like protease family profile domain-containing protein</fullName>
    </recommendedName>
</protein>
<dbReference type="OrthoDB" id="3523564at2759"/>
<dbReference type="SUPFAM" id="SSF54001">
    <property type="entry name" value="Cysteine proteinases"/>
    <property type="match status" value="1"/>
</dbReference>
<dbReference type="InterPro" id="IPR003653">
    <property type="entry name" value="Peptidase_C48_C"/>
</dbReference>
<dbReference type="Pfam" id="PF02902">
    <property type="entry name" value="Peptidase_C48"/>
    <property type="match status" value="1"/>
</dbReference>
<sequence length="268" mass="30668">MATPLITRIEREDVEDTLNPRGWLTDTAIRTIINYYGNTSPSSHITFVNPTWLGTWERMGRVLPDPLPAFLTGRNQGGHRPVGLAIPFNEDNGHWTTIYVNLEARGAIYFNSLPSWGSRRAEEVMHAFFERFELFFQGTGPFRFEVDDRCATQNNLSSCSIYTIRNTLDLMDHRRPDWKALSREEEGNFRRNAAFLLESNLGALEIPASRREGKGNTAPDQGGPKSPPAFGAWPYNFYNGKAAWGTENWDTKPKNPKKKIEDEKWINW</sequence>
<dbReference type="PROSITE" id="PS50600">
    <property type="entry name" value="ULP_PROTEASE"/>
    <property type="match status" value="1"/>
</dbReference>
<organism evidence="6 7">
    <name type="scientific">Mollisia scopiformis</name>
    <name type="common">Conifer needle endophyte fungus</name>
    <name type="synonym">Phialocephala scopiformis</name>
    <dbReference type="NCBI Taxonomy" id="149040"/>
    <lineage>
        <taxon>Eukaryota</taxon>
        <taxon>Fungi</taxon>
        <taxon>Dikarya</taxon>
        <taxon>Ascomycota</taxon>
        <taxon>Pezizomycotina</taxon>
        <taxon>Leotiomycetes</taxon>
        <taxon>Helotiales</taxon>
        <taxon>Mollisiaceae</taxon>
        <taxon>Mollisia</taxon>
    </lineage>
</organism>
<dbReference type="Proteomes" id="UP000070700">
    <property type="component" value="Unassembled WGS sequence"/>
</dbReference>
<accession>A0A194WX50</accession>
<dbReference type="GO" id="GO:0008234">
    <property type="term" value="F:cysteine-type peptidase activity"/>
    <property type="evidence" value="ECO:0007669"/>
    <property type="project" value="InterPro"/>
</dbReference>